<sequence length="126" mass="12840">MTGSFMAGIVLSGIFVAAAVIVAVIAGKSRDGTLRKNSFVGVRSNKTQSSDTAWRAGQRAAQRTYARLIPVLLVAAIASLVNAFAGGPSWAYVVIVVISGSADAVIAVSSTAAARAAAREEPPHQG</sequence>
<organism evidence="2 3">
    <name type="scientific">Streptomyces lydicus</name>
    <dbReference type="NCBI Taxonomy" id="47763"/>
    <lineage>
        <taxon>Bacteria</taxon>
        <taxon>Bacillati</taxon>
        <taxon>Actinomycetota</taxon>
        <taxon>Actinomycetes</taxon>
        <taxon>Kitasatosporales</taxon>
        <taxon>Streptomycetaceae</taxon>
        <taxon>Streptomyces</taxon>
    </lineage>
</organism>
<evidence type="ECO:0000313" key="2">
    <source>
        <dbReference type="EMBL" id="AZS73097.1"/>
    </source>
</evidence>
<keyword evidence="1" id="KW-0472">Membrane</keyword>
<name>A0A3S9YDW2_9ACTN</name>
<reference evidence="2 3" key="1">
    <citation type="submission" date="2018-04" db="EMBL/GenBank/DDBJ databases">
        <title>Complete genome sequences of Streptomyces lydicus strain WYEC and characterization of antagonistic properties of biological control agents.</title>
        <authorList>
            <person name="Mariita R.M."/>
            <person name="Sello J.K."/>
        </authorList>
    </citation>
    <scope>NUCLEOTIDE SEQUENCE [LARGE SCALE GENOMIC DNA]</scope>
    <source>
        <strain evidence="2 3">WYEC 108</strain>
    </source>
</reference>
<evidence type="ECO:0000313" key="3">
    <source>
        <dbReference type="Proteomes" id="UP000275579"/>
    </source>
</evidence>
<keyword evidence="1" id="KW-0812">Transmembrane</keyword>
<dbReference type="Pfam" id="PF13630">
    <property type="entry name" value="SdpI"/>
    <property type="match status" value="1"/>
</dbReference>
<dbReference type="InterPro" id="IPR025962">
    <property type="entry name" value="SdpI/YhfL"/>
</dbReference>
<feature type="transmembrane region" description="Helical" evidence="1">
    <location>
        <begin position="6"/>
        <end position="26"/>
    </location>
</feature>
<protein>
    <recommendedName>
        <fullName evidence="4">SdpI family protein</fullName>
    </recommendedName>
</protein>
<feature type="transmembrane region" description="Helical" evidence="1">
    <location>
        <begin position="90"/>
        <end position="114"/>
    </location>
</feature>
<proteinExistence type="predicted"/>
<evidence type="ECO:0008006" key="4">
    <source>
        <dbReference type="Google" id="ProtNLM"/>
    </source>
</evidence>
<feature type="transmembrane region" description="Helical" evidence="1">
    <location>
        <begin position="65"/>
        <end position="84"/>
    </location>
</feature>
<accession>A0A3S9YDW2</accession>
<dbReference type="Proteomes" id="UP000275579">
    <property type="component" value="Chromosome"/>
</dbReference>
<evidence type="ECO:0000256" key="1">
    <source>
        <dbReference type="SAM" id="Phobius"/>
    </source>
</evidence>
<gene>
    <name evidence="2" type="ORF">DDE74_20935</name>
</gene>
<keyword evidence="1" id="KW-1133">Transmembrane helix</keyword>
<dbReference type="EMBL" id="CP029042">
    <property type="protein sequence ID" value="AZS73097.1"/>
    <property type="molecule type" value="Genomic_DNA"/>
</dbReference>
<dbReference type="AlphaFoldDB" id="A0A3S9YDW2"/>
<dbReference type="RefSeq" id="WP_127152144.1">
    <property type="nucleotide sequence ID" value="NZ_CP029042.1"/>
</dbReference>